<accession>A0ABW3BC62</accession>
<name>A0ABW3BC62_9ACTN</name>
<evidence type="ECO:0000313" key="3">
    <source>
        <dbReference type="Proteomes" id="UP001596956"/>
    </source>
</evidence>
<evidence type="ECO:0000256" key="1">
    <source>
        <dbReference type="SAM" id="MobiDB-lite"/>
    </source>
</evidence>
<protein>
    <submittedName>
        <fullName evidence="2">GrpB family protein</fullName>
    </submittedName>
</protein>
<dbReference type="InterPro" id="IPR007344">
    <property type="entry name" value="GrpB/CoaE"/>
</dbReference>
<dbReference type="PANTHER" id="PTHR34822:SF1">
    <property type="entry name" value="GRPB FAMILY PROTEIN"/>
    <property type="match status" value="1"/>
</dbReference>
<dbReference type="Gene3D" id="3.30.460.10">
    <property type="entry name" value="Beta Polymerase, domain 2"/>
    <property type="match status" value="1"/>
</dbReference>
<gene>
    <name evidence="2" type="ORF">ACFQZU_06265</name>
</gene>
<dbReference type="Proteomes" id="UP001596956">
    <property type="component" value="Unassembled WGS sequence"/>
</dbReference>
<dbReference type="SUPFAM" id="SSF81301">
    <property type="entry name" value="Nucleotidyltransferase"/>
    <property type="match status" value="1"/>
</dbReference>
<comment type="caution">
    <text evidence="2">The sequence shown here is derived from an EMBL/GenBank/DDBJ whole genome shotgun (WGS) entry which is preliminary data.</text>
</comment>
<reference evidence="3" key="1">
    <citation type="journal article" date="2019" name="Int. J. Syst. Evol. Microbiol.">
        <title>The Global Catalogue of Microorganisms (GCM) 10K type strain sequencing project: providing services to taxonomists for standard genome sequencing and annotation.</title>
        <authorList>
            <consortium name="The Broad Institute Genomics Platform"/>
            <consortium name="The Broad Institute Genome Sequencing Center for Infectious Disease"/>
            <person name="Wu L."/>
            <person name="Ma J."/>
        </authorList>
    </citation>
    <scope>NUCLEOTIDE SEQUENCE [LARGE SCALE GENOMIC DNA]</scope>
    <source>
        <strain evidence="3">CCUG 63369</strain>
    </source>
</reference>
<organism evidence="2 3">
    <name type="scientific">Streptomonospora algeriensis</name>
    <dbReference type="NCBI Taxonomy" id="995084"/>
    <lineage>
        <taxon>Bacteria</taxon>
        <taxon>Bacillati</taxon>
        <taxon>Actinomycetota</taxon>
        <taxon>Actinomycetes</taxon>
        <taxon>Streptosporangiales</taxon>
        <taxon>Nocardiopsidaceae</taxon>
        <taxon>Streptomonospora</taxon>
    </lineage>
</organism>
<sequence length="217" mass="23782">MPPTEFPDPSPETRPTDAPAPLPSRRGGGGAEPVSGALAPPPHFIDGRVVVVEADPKWPYLFQREADRIRGALDATAVSVEHVGSTAVPGLCAKPCVDVLLTVPHPADEDAYLPPLERAGYALAHREPEAEEHRMLRGPDVNTNVHVYGPKAAEAERLLLFRDRLRADAADRERYEHLKRELAQRRWESVQAYADAKSDVVEEIVARARESVATPAE</sequence>
<evidence type="ECO:0000313" key="2">
    <source>
        <dbReference type="EMBL" id="MFD0800921.1"/>
    </source>
</evidence>
<dbReference type="EMBL" id="JBHTHR010000119">
    <property type="protein sequence ID" value="MFD0800921.1"/>
    <property type="molecule type" value="Genomic_DNA"/>
</dbReference>
<dbReference type="Pfam" id="PF04229">
    <property type="entry name" value="GrpB"/>
    <property type="match status" value="1"/>
</dbReference>
<dbReference type="InterPro" id="IPR043519">
    <property type="entry name" value="NT_sf"/>
</dbReference>
<keyword evidence="3" id="KW-1185">Reference proteome</keyword>
<feature type="compositionally biased region" description="Pro residues" evidence="1">
    <location>
        <begin position="1"/>
        <end position="22"/>
    </location>
</feature>
<dbReference type="PANTHER" id="PTHR34822">
    <property type="entry name" value="GRPB DOMAIN PROTEIN (AFU_ORTHOLOGUE AFUA_1G01530)"/>
    <property type="match status" value="1"/>
</dbReference>
<feature type="region of interest" description="Disordered" evidence="1">
    <location>
        <begin position="1"/>
        <end position="42"/>
    </location>
</feature>
<proteinExistence type="predicted"/>